<reference evidence="1" key="2">
    <citation type="journal article" date="2014" name="PLoS Genet.">
        <title>Signature gene expression reveals novel clues to the molecular mechanisms of dimorphic transition in Penicillium marneffei.</title>
        <authorList>
            <person name="Yang E."/>
            <person name="Wang G."/>
            <person name="Cai J."/>
            <person name="Woo P.C."/>
            <person name="Lau S.K."/>
            <person name="Yuen K.-Y."/>
            <person name="Chow W.-N."/>
            <person name="Lin X."/>
        </authorList>
    </citation>
    <scope>NUCLEOTIDE SEQUENCE</scope>
    <source>
        <strain evidence="1">PM1</strain>
    </source>
</reference>
<proteinExistence type="predicted"/>
<accession>A0A093VH06</accession>
<evidence type="ECO:0000313" key="1">
    <source>
        <dbReference type="EMBL" id="KFX45966.1"/>
    </source>
</evidence>
<dbReference type="HOGENOM" id="CLU_2962476_0_0_1"/>
<comment type="caution">
    <text evidence="1">The sequence shown here is derived from an EMBL/GenBank/DDBJ whole genome shotgun (WGS) entry which is preliminary data.</text>
</comment>
<dbReference type="EMBL" id="JPOX01000021">
    <property type="protein sequence ID" value="KFX45966.1"/>
    <property type="molecule type" value="Genomic_DNA"/>
</dbReference>
<protein>
    <submittedName>
        <fullName evidence="1">Uncharacterized protein</fullName>
    </submittedName>
</protein>
<sequence>MSNITTISKISNLASYVSNPPQFLVLRALSNARFKAIHARRPCSPGIITRKALLARFTS</sequence>
<organism evidence="1">
    <name type="scientific">Talaromyces marneffei PM1</name>
    <dbReference type="NCBI Taxonomy" id="1077442"/>
    <lineage>
        <taxon>Eukaryota</taxon>
        <taxon>Fungi</taxon>
        <taxon>Dikarya</taxon>
        <taxon>Ascomycota</taxon>
        <taxon>Pezizomycotina</taxon>
        <taxon>Eurotiomycetes</taxon>
        <taxon>Eurotiomycetidae</taxon>
        <taxon>Eurotiales</taxon>
        <taxon>Trichocomaceae</taxon>
        <taxon>Talaromyces</taxon>
        <taxon>Talaromyces sect. Talaromyces</taxon>
    </lineage>
</organism>
<name>A0A093VH06_TALMA</name>
<gene>
    <name evidence="1" type="ORF">GQ26_0211510</name>
</gene>
<dbReference type="AlphaFoldDB" id="A0A093VH06"/>
<reference key="1">
    <citation type="journal article" date="2014" name="PLoS Genet.">
        <title>Signature Gene Expression Reveals Novel Clues to the Molecular Mechanisms of Dimorphic Transition in Penicillium marneffei.</title>
        <authorList>
            <person name="Yang E."/>
            <person name="Wang G."/>
            <person name="Cai J."/>
            <person name="Woo P.C."/>
            <person name="Lau S.K."/>
            <person name="Yuen K.-Y."/>
            <person name="Chow W.-N."/>
            <person name="Lin X."/>
        </authorList>
    </citation>
    <scope>NUCLEOTIDE SEQUENCE [LARGE SCALE GENOMIC DNA]</scope>
    <source>
        <strain>PM1</strain>
    </source>
</reference>